<reference evidence="3" key="1">
    <citation type="submission" date="2020-12" db="EMBL/GenBank/DDBJ databases">
        <title>Geomonas sp. Red875, isolated from river sediment.</title>
        <authorList>
            <person name="Xu Z."/>
            <person name="Zhang Z."/>
            <person name="Masuda Y."/>
            <person name="Itoh H."/>
            <person name="Senoo K."/>
        </authorList>
    </citation>
    <scope>NUCLEOTIDE SEQUENCE</scope>
    <source>
        <strain evidence="3">Red875</strain>
    </source>
</reference>
<gene>
    <name evidence="3" type="ORF">JFN93_04960</name>
</gene>
<protein>
    <submittedName>
        <fullName evidence="3">Tetratricopeptide repeat protein</fullName>
    </submittedName>
</protein>
<dbReference type="Gene3D" id="1.25.40.10">
    <property type="entry name" value="Tetratricopeptide repeat domain"/>
    <property type="match status" value="1"/>
</dbReference>
<accession>A0A8J7IWR6</accession>
<sequence>MGIFDKLFGRKSEETETVAEQPVAAAPAAEATDDGPMMKVFDAEGNEGLVPRAQWREVLMRNLENQVDDPEQLYNTLITALQEGFAADVLPFAEHLRKIDPIPTRSAVTLGIFYMETERLDEAEILFNEFTAQHGPHPIILANLAKLYSRQGDDERAESTLWNALEADPNNDNSINWYVAIQRHRAGDEGAVDAFRRIAGLPGSWKAQLALARAALEANDVAGAEALYQEAIDAVTKPAPVQLLLQVSADLGAAGLVDQMARLVTPNVDPAVHGLEVGNNIIKANLEQGRLGEARAMLESLQALNRSEWHTTLRFWNVELIRAEEATSARG</sequence>
<organism evidence="3 4">
    <name type="scientific">Geomesophilobacter sediminis</name>
    <dbReference type="NCBI Taxonomy" id="2798584"/>
    <lineage>
        <taxon>Bacteria</taxon>
        <taxon>Pseudomonadati</taxon>
        <taxon>Thermodesulfobacteriota</taxon>
        <taxon>Desulfuromonadia</taxon>
        <taxon>Geobacterales</taxon>
        <taxon>Geobacteraceae</taxon>
        <taxon>Geomesophilobacter</taxon>
    </lineage>
</organism>
<feature type="repeat" description="TPR" evidence="1">
    <location>
        <begin position="138"/>
        <end position="171"/>
    </location>
</feature>
<dbReference type="AlphaFoldDB" id="A0A8J7IWR6"/>
<dbReference type="Pfam" id="PF13176">
    <property type="entry name" value="TPR_7"/>
    <property type="match status" value="1"/>
</dbReference>
<dbReference type="InterPro" id="IPR011990">
    <property type="entry name" value="TPR-like_helical_dom_sf"/>
</dbReference>
<proteinExistence type="predicted"/>
<keyword evidence="4" id="KW-1185">Reference proteome</keyword>
<dbReference type="SUPFAM" id="SSF48452">
    <property type="entry name" value="TPR-like"/>
    <property type="match status" value="1"/>
</dbReference>
<dbReference type="SMART" id="SM00028">
    <property type="entry name" value="TPR"/>
    <property type="match status" value="2"/>
</dbReference>
<keyword evidence="1" id="KW-0802">TPR repeat</keyword>
<dbReference type="EMBL" id="JAEMHM010000003">
    <property type="protein sequence ID" value="MBJ6724052.1"/>
    <property type="molecule type" value="Genomic_DNA"/>
</dbReference>
<feature type="region of interest" description="Disordered" evidence="2">
    <location>
        <begin position="13"/>
        <end position="35"/>
    </location>
</feature>
<dbReference type="PROSITE" id="PS50005">
    <property type="entry name" value="TPR"/>
    <property type="match status" value="1"/>
</dbReference>
<feature type="compositionally biased region" description="Low complexity" evidence="2">
    <location>
        <begin position="18"/>
        <end position="30"/>
    </location>
</feature>
<evidence type="ECO:0000256" key="2">
    <source>
        <dbReference type="SAM" id="MobiDB-lite"/>
    </source>
</evidence>
<name>A0A8J7IWR6_9BACT</name>
<evidence type="ECO:0000256" key="1">
    <source>
        <dbReference type="PROSITE-ProRule" id="PRU00339"/>
    </source>
</evidence>
<evidence type="ECO:0000313" key="4">
    <source>
        <dbReference type="Proteomes" id="UP000636888"/>
    </source>
</evidence>
<comment type="caution">
    <text evidence="3">The sequence shown here is derived from an EMBL/GenBank/DDBJ whole genome shotgun (WGS) entry which is preliminary data.</text>
</comment>
<dbReference type="InterPro" id="IPR019734">
    <property type="entry name" value="TPR_rpt"/>
</dbReference>
<evidence type="ECO:0000313" key="3">
    <source>
        <dbReference type="EMBL" id="MBJ6724052.1"/>
    </source>
</evidence>
<dbReference type="RefSeq" id="WP_199382888.1">
    <property type="nucleotide sequence ID" value="NZ_JAEMHM010000003.1"/>
</dbReference>
<dbReference type="Pfam" id="PF13432">
    <property type="entry name" value="TPR_16"/>
    <property type="match status" value="1"/>
</dbReference>
<dbReference type="Proteomes" id="UP000636888">
    <property type="component" value="Unassembled WGS sequence"/>
</dbReference>